<dbReference type="PROSITE" id="PS50082">
    <property type="entry name" value="WD_REPEATS_2"/>
    <property type="match status" value="2"/>
</dbReference>
<dbReference type="PANTHER" id="PTHR19876:SF1">
    <property type="entry name" value="COATOMER SUBUNIT ALPHA"/>
    <property type="match status" value="1"/>
</dbReference>
<dbReference type="InterPro" id="IPR036322">
    <property type="entry name" value="WD40_repeat_dom_sf"/>
</dbReference>
<evidence type="ECO:0000256" key="1">
    <source>
        <dbReference type="ARBA" id="ARBA00004255"/>
    </source>
</evidence>
<dbReference type="CDD" id="cd22948">
    <property type="entry name" value="Coatomer_WDAD_alpha"/>
    <property type="match status" value="1"/>
</dbReference>
<dbReference type="PANTHER" id="PTHR19876">
    <property type="entry name" value="COATOMER"/>
    <property type="match status" value="1"/>
</dbReference>
<evidence type="ECO:0000256" key="3">
    <source>
        <dbReference type="ARBA" id="ARBA00022574"/>
    </source>
</evidence>
<dbReference type="InterPro" id="IPR001680">
    <property type="entry name" value="WD40_rpt"/>
</dbReference>
<reference evidence="7" key="1">
    <citation type="journal article" date="2023" name="G3 (Bethesda)">
        <title>Whole genome assemblies of Zophobas morio and Tenebrio molitor.</title>
        <authorList>
            <person name="Kaur S."/>
            <person name="Stinson S.A."/>
            <person name="diCenzo G.C."/>
        </authorList>
    </citation>
    <scope>NUCLEOTIDE SEQUENCE</scope>
    <source>
        <strain evidence="7">QUZm001</strain>
    </source>
</reference>
<dbReference type="PROSITE" id="PS50294">
    <property type="entry name" value="WD_REPEATS_REGION"/>
    <property type="match status" value="2"/>
</dbReference>
<feature type="domain" description="COPA/B second beta-propeller" evidence="6">
    <location>
        <begin position="143"/>
        <end position="381"/>
    </location>
</feature>
<comment type="caution">
    <text evidence="7">The sequence shown here is derived from an EMBL/GenBank/DDBJ whole genome shotgun (WGS) entry which is preliminary data.</text>
</comment>
<dbReference type="Pfam" id="PF00400">
    <property type="entry name" value="WD40"/>
    <property type="match status" value="2"/>
</dbReference>
<gene>
    <name evidence="7" type="ORF">Zmor_008928</name>
</gene>
<feature type="repeat" description="WD" evidence="5">
    <location>
        <begin position="47"/>
        <end position="88"/>
    </location>
</feature>
<evidence type="ECO:0000256" key="2">
    <source>
        <dbReference type="ARBA" id="ARBA00004347"/>
    </source>
</evidence>
<dbReference type="Gene3D" id="2.130.10.10">
    <property type="entry name" value="YVTN repeat-like/Quinoprotein amine dehydrogenase"/>
    <property type="match status" value="2"/>
</dbReference>
<accession>A0AA38HIE7</accession>
<keyword evidence="8" id="KW-1185">Reference proteome</keyword>
<sequence>FILEGHERGVNWVAFHLSQPLIASASDDRTVRLWRYDDYRAIELGVYRGHFNNVSCVVFHPIRDLIISNSEDKHIRVWDLPSRVCVKLYRTENDRFWILSVHKGSNLLAAGHESGMLVFKLQRERTPFSVHQNNIYYVNDRVLRVFNIEETKDTPIMSLKRPAGVTFDSVLDIHYNPAENALLLTSRIEDGSYELYTLPKKSEPTSAYRALGRSAVWVARNKFAVLTENKTILIVDLKNEITKKIDVSVMAITSLSYAGIGTLLLITDNEVFLFDVQQKQTLAECSLSGVRRVVWSSDSSHVAMLTKFSIVISSKKLEQLCTVQETTRVKSATWDSAGVLLYTTACHIKYLLLNGDSGIIRTLDIPIYITAVRDDKVYCFDNESRPRVLEIDPSEYKFKFALVTKNYDEDTPNSLYTL</sequence>
<dbReference type="SUPFAM" id="SSF50978">
    <property type="entry name" value="WD40 repeat-like"/>
    <property type="match status" value="1"/>
</dbReference>
<dbReference type="GO" id="GO:0000139">
    <property type="term" value="C:Golgi membrane"/>
    <property type="evidence" value="ECO:0007669"/>
    <property type="project" value="UniProtKB-SubCell"/>
</dbReference>
<dbReference type="GO" id="GO:0006890">
    <property type="term" value="P:retrograde vesicle-mediated transport, Golgi to endoplasmic reticulum"/>
    <property type="evidence" value="ECO:0007669"/>
    <property type="project" value="TreeGrafter"/>
</dbReference>
<comment type="subcellular location">
    <subcellularLocation>
        <location evidence="2">Cytoplasmic vesicle</location>
        <location evidence="2">COPI-coated vesicle membrane</location>
        <topology evidence="2">Peripheral membrane protein</topology>
        <orientation evidence="2">Cytoplasmic side</orientation>
    </subcellularLocation>
    <subcellularLocation>
        <location evidence="1">Golgi apparatus membrane</location>
        <topology evidence="1">Peripheral membrane protein</topology>
        <orientation evidence="1">Cytoplasmic side</orientation>
    </subcellularLocation>
</comment>
<dbReference type="AlphaFoldDB" id="A0AA38HIE7"/>
<dbReference type="InterPro" id="IPR050844">
    <property type="entry name" value="Coatomer_complex_subunit"/>
</dbReference>
<dbReference type="GO" id="GO:0006891">
    <property type="term" value="P:intra-Golgi vesicle-mediated transport"/>
    <property type="evidence" value="ECO:0007669"/>
    <property type="project" value="TreeGrafter"/>
</dbReference>
<evidence type="ECO:0000313" key="7">
    <source>
        <dbReference type="EMBL" id="KAJ3616938.1"/>
    </source>
</evidence>
<dbReference type="Pfam" id="PF04053">
    <property type="entry name" value="B-prop_COPA_B_2nd"/>
    <property type="match status" value="1"/>
</dbReference>
<dbReference type="InterPro" id="IPR006692">
    <property type="entry name" value="Beta-prop_COPA/B_2nd"/>
</dbReference>
<keyword evidence="4" id="KW-0677">Repeat</keyword>
<proteinExistence type="predicted"/>
<evidence type="ECO:0000313" key="8">
    <source>
        <dbReference type="Proteomes" id="UP001168821"/>
    </source>
</evidence>
<dbReference type="Proteomes" id="UP001168821">
    <property type="component" value="Unassembled WGS sequence"/>
</dbReference>
<evidence type="ECO:0000256" key="5">
    <source>
        <dbReference type="PROSITE-ProRule" id="PRU00221"/>
    </source>
</evidence>
<dbReference type="GO" id="GO:0030126">
    <property type="term" value="C:COPI vesicle coat"/>
    <property type="evidence" value="ECO:0007669"/>
    <property type="project" value="TreeGrafter"/>
</dbReference>
<dbReference type="InterPro" id="IPR047312">
    <property type="entry name" value="Coatomer_alpha_WD-assoc_reg"/>
</dbReference>
<name>A0AA38HIE7_9CUCU</name>
<dbReference type="EMBL" id="JALNTZ010002565">
    <property type="protein sequence ID" value="KAJ3616938.1"/>
    <property type="molecule type" value="Genomic_DNA"/>
</dbReference>
<keyword evidence="3 5" id="KW-0853">WD repeat</keyword>
<evidence type="ECO:0000259" key="6">
    <source>
        <dbReference type="Pfam" id="PF04053"/>
    </source>
</evidence>
<organism evidence="7 8">
    <name type="scientific">Zophobas morio</name>
    <dbReference type="NCBI Taxonomy" id="2755281"/>
    <lineage>
        <taxon>Eukaryota</taxon>
        <taxon>Metazoa</taxon>
        <taxon>Ecdysozoa</taxon>
        <taxon>Arthropoda</taxon>
        <taxon>Hexapoda</taxon>
        <taxon>Insecta</taxon>
        <taxon>Pterygota</taxon>
        <taxon>Neoptera</taxon>
        <taxon>Endopterygota</taxon>
        <taxon>Coleoptera</taxon>
        <taxon>Polyphaga</taxon>
        <taxon>Cucujiformia</taxon>
        <taxon>Tenebrionidae</taxon>
        <taxon>Zophobas</taxon>
    </lineage>
</organism>
<protein>
    <recommendedName>
        <fullName evidence="6">COPA/B second beta-propeller domain-containing protein</fullName>
    </recommendedName>
</protein>
<dbReference type="InterPro" id="IPR015943">
    <property type="entry name" value="WD40/YVTN_repeat-like_dom_sf"/>
</dbReference>
<feature type="non-terminal residue" evidence="7">
    <location>
        <position position="1"/>
    </location>
</feature>
<dbReference type="GO" id="GO:0006886">
    <property type="term" value="P:intracellular protein transport"/>
    <property type="evidence" value="ECO:0007669"/>
    <property type="project" value="InterPro"/>
</dbReference>
<dbReference type="GO" id="GO:0005198">
    <property type="term" value="F:structural molecule activity"/>
    <property type="evidence" value="ECO:0007669"/>
    <property type="project" value="InterPro"/>
</dbReference>
<feature type="repeat" description="WD" evidence="5">
    <location>
        <begin position="3"/>
        <end position="44"/>
    </location>
</feature>
<dbReference type="GO" id="GO:0006888">
    <property type="term" value="P:endoplasmic reticulum to Golgi vesicle-mediated transport"/>
    <property type="evidence" value="ECO:0007669"/>
    <property type="project" value="TreeGrafter"/>
</dbReference>
<dbReference type="SMART" id="SM00320">
    <property type="entry name" value="WD40"/>
    <property type="match status" value="3"/>
</dbReference>
<evidence type="ECO:0000256" key="4">
    <source>
        <dbReference type="ARBA" id="ARBA00022737"/>
    </source>
</evidence>